<evidence type="ECO:0000256" key="1">
    <source>
        <dbReference type="SAM" id="SignalP"/>
    </source>
</evidence>
<dbReference type="PANTHER" id="PTHR36919">
    <property type="entry name" value="BLR1215 PROTEIN"/>
    <property type="match status" value="1"/>
</dbReference>
<keyword evidence="1" id="KW-0732">Signal</keyword>
<dbReference type="EMBL" id="JAGHKO010000024">
    <property type="protein sequence ID" value="MBO9205428.1"/>
    <property type="molecule type" value="Genomic_DNA"/>
</dbReference>
<gene>
    <name evidence="3" type="ORF">J7I42_34380</name>
</gene>
<reference evidence="3 4" key="1">
    <citation type="submission" date="2021-03" db="EMBL/GenBank/DDBJ databases">
        <title>Assistant Professor.</title>
        <authorList>
            <person name="Huq M.A."/>
        </authorList>
    </citation>
    <scope>NUCLEOTIDE SEQUENCE [LARGE SCALE GENOMIC DNA]</scope>
    <source>
        <strain evidence="3 4">MAH-29</strain>
    </source>
</reference>
<organism evidence="3 4">
    <name type="scientific">Niastella soli</name>
    <dbReference type="NCBI Taxonomy" id="2821487"/>
    <lineage>
        <taxon>Bacteria</taxon>
        <taxon>Pseudomonadati</taxon>
        <taxon>Bacteroidota</taxon>
        <taxon>Chitinophagia</taxon>
        <taxon>Chitinophagales</taxon>
        <taxon>Chitinophagaceae</taxon>
        <taxon>Niastella</taxon>
    </lineage>
</organism>
<accession>A0ABS3Z5K8</accession>
<dbReference type="Proteomes" id="UP000677244">
    <property type="component" value="Unassembled WGS sequence"/>
</dbReference>
<comment type="caution">
    <text evidence="3">The sequence shown here is derived from an EMBL/GenBank/DDBJ whole genome shotgun (WGS) entry which is preliminary data.</text>
</comment>
<evidence type="ECO:0000313" key="4">
    <source>
        <dbReference type="Proteomes" id="UP000677244"/>
    </source>
</evidence>
<protein>
    <submittedName>
        <fullName evidence="3">DUF2147 domain-containing protein</fullName>
    </submittedName>
</protein>
<feature type="chain" id="PRO_5046228772" evidence="1">
    <location>
        <begin position="19"/>
        <end position="144"/>
    </location>
</feature>
<keyword evidence="4" id="KW-1185">Reference proteome</keyword>
<sequence length="144" mass="16135">MKQLLTLILVLSSIHLTAQTKADAIIGTWLTGGKESAKINVYKQGKVYYGKIVWLKNPTANGVARLDSKNPDETKRNREIIGLVILNNFRFETDEWSGGKIYDPESGNTYSCNISLKDNNILKVRGYIGISLLGRTETWTRTSL</sequence>
<dbReference type="PANTHER" id="PTHR36919:SF2">
    <property type="entry name" value="BLL6627 PROTEIN"/>
    <property type="match status" value="1"/>
</dbReference>
<dbReference type="Pfam" id="PF09917">
    <property type="entry name" value="DUF2147"/>
    <property type="match status" value="1"/>
</dbReference>
<dbReference type="InterPro" id="IPR019223">
    <property type="entry name" value="DUF2147"/>
</dbReference>
<evidence type="ECO:0000259" key="2">
    <source>
        <dbReference type="Pfam" id="PF09917"/>
    </source>
</evidence>
<name>A0ABS3Z5K8_9BACT</name>
<feature type="domain" description="DUF2147" evidence="2">
    <location>
        <begin position="27"/>
        <end position="141"/>
    </location>
</feature>
<proteinExistence type="predicted"/>
<dbReference type="RefSeq" id="WP_209144985.1">
    <property type="nucleotide sequence ID" value="NZ_JAGHKO010000024.1"/>
</dbReference>
<dbReference type="Gene3D" id="2.40.128.520">
    <property type="match status" value="1"/>
</dbReference>
<feature type="signal peptide" evidence="1">
    <location>
        <begin position="1"/>
        <end position="18"/>
    </location>
</feature>
<evidence type="ECO:0000313" key="3">
    <source>
        <dbReference type="EMBL" id="MBO9205428.1"/>
    </source>
</evidence>